<sequence length="406" mass="45629">MITTQCLATFLVIWICPIVIAKPSLYVRVQPHQKTEMAAEDIVVKHLEATPDTHTNQAESYRKTTHTKENLLSSAGDKINADTDVKRSYSKKEQEHVEHKEGTAVQTNDKDTSKYMEVVIHKQIDGKQKNAVFDREASAGDFATEKRKVQKTASGAVVSDEGQRAVTKVDLSHLDSHVKTENKMADTEVQRGHVSHVEEKKSSTVFIHDSDPDNLVMAGDQDTDTAGYEDDYVSNDQHTQQKTPEGELSRTSRVVGAHKQDYVAHEHDTAAYHETPMHTFAVEDDEVDNDVLGQYTLTEDQHTEFKGKDGSTENIEEKRTKLLNTDRAEHTDKLTVQTVSKAYPETPLKVTMTSKIIDRDHYTLEELASGKKVQKLKNGGTRTVQVEEERKKTYNMDATPPGQVQN</sequence>
<evidence type="ECO:0000256" key="2">
    <source>
        <dbReference type="SAM" id="SignalP"/>
    </source>
</evidence>
<gene>
    <name evidence="3" type="ORF">LSTR_LSTR007885</name>
</gene>
<feature type="region of interest" description="Disordered" evidence="1">
    <location>
        <begin position="88"/>
        <end position="108"/>
    </location>
</feature>
<feature type="signal peptide" evidence="2">
    <location>
        <begin position="1"/>
        <end position="21"/>
    </location>
</feature>
<accession>A0A482XR13</accession>
<protein>
    <submittedName>
        <fullName evidence="3">Uncharacterized protein</fullName>
    </submittedName>
</protein>
<feature type="compositionally biased region" description="Basic and acidic residues" evidence="1">
    <location>
        <begin position="385"/>
        <end position="394"/>
    </location>
</feature>
<dbReference type="AlphaFoldDB" id="A0A482XR13"/>
<keyword evidence="2" id="KW-0732">Signal</keyword>
<proteinExistence type="predicted"/>
<name>A0A482XR13_LAOST</name>
<dbReference type="InParanoid" id="A0A482XR13"/>
<keyword evidence="4" id="KW-1185">Reference proteome</keyword>
<feature type="chain" id="PRO_5019845655" evidence="2">
    <location>
        <begin position="22"/>
        <end position="406"/>
    </location>
</feature>
<feature type="region of interest" description="Disordered" evidence="1">
    <location>
        <begin position="375"/>
        <end position="406"/>
    </location>
</feature>
<reference evidence="3 4" key="1">
    <citation type="journal article" date="2017" name="Gigascience">
        <title>Genome sequence of the small brown planthopper, Laodelphax striatellus.</title>
        <authorList>
            <person name="Zhu J."/>
            <person name="Jiang F."/>
            <person name="Wang X."/>
            <person name="Yang P."/>
            <person name="Bao Y."/>
            <person name="Zhao W."/>
            <person name="Wang W."/>
            <person name="Lu H."/>
            <person name="Wang Q."/>
            <person name="Cui N."/>
            <person name="Li J."/>
            <person name="Chen X."/>
            <person name="Luo L."/>
            <person name="Yu J."/>
            <person name="Kang L."/>
            <person name="Cui F."/>
        </authorList>
    </citation>
    <scope>NUCLEOTIDE SEQUENCE [LARGE SCALE GENOMIC DNA]</scope>
    <source>
        <strain evidence="3">Lst14</strain>
    </source>
</reference>
<comment type="caution">
    <text evidence="3">The sequence shown here is derived from an EMBL/GenBank/DDBJ whole genome shotgun (WGS) entry which is preliminary data.</text>
</comment>
<dbReference type="EMBL" id="QKKF02003003">
    <property type="protein sequence ID" value="RZF47888.1"/>
    <property type="molecule type" value="Genomic_DNA"/>
</dbReference>
<organism evidence="3 4">
    <name type="scientific">Laodelphax striatellus</name>
    <name type="common">Small brown planthopper</name>
    <name type="synonym">Delphax striatella</name>
    <dbReference type="NCBI Taxonomy" id="195883"/>
    <lineage>
        <taxon>Eukaryota</taxon>
        <taxon>Metazoa</taxon>
        <taxon>Ecdysozoa</taxon>
        <taxon>Arthropoda</taxon>
        <taxon>Hexapoda</taxon>
        <taxon>Insecta</taxon>
        <taxon>Pterygota</taxon>
        <taxon>Neoptera</taxon>
        <taxon>Paraneoptera</taxon>
        <taxon>Hemiptera</taxon>
        <taxon>Auchenorrhyncha</taxon>
        <taxon>Fulgoroidea</taxon>
        <taxon>Delphacidae</taxon>
        <taxon>Criomorphinae</taxon>
        <taxon>Laodelphax</taxon>
    </lineage>
</organism>
<evidence type="ECO:0000256" key="1">
    <source>
        <dbReference type="SAM" id="MobiDB-lite"/>
    </source>
</evidence>
<dbReference type="OrthoDB" id="10477015at2759"/>
<dbReference type="Proteomes" id="UP000291343">
    <property type="component" value="Unassembled WGS sequence"/>
</dbReference>
<evidence type="ECO:0000313" key="4">
    <source>
        <dbReference type="Proteomes" id="UP000291343"/>
    </source>
</evidence>
<evidence type="ECO:0000313" key="3">
    <source>
        <dbReference type="EMBL" id="RZF47888.1"/>
    </source>
</evidence>